<protein>
    <recommendedName>
        <fullName evidence="1">Serine-threonine/tyrosine-protein kinase catalytic domain-containing protein</fullName>
    </recommendedName>
</protein>
<dbReference type="Gramene" id="PHT76139">
    <property type="protein sequence ID" value="PHT76139"/>
    <property type="gene ID" value="T459_19661"/>
</dbReference>
<sequence length="108" mass="12248">MLAGTIPYEDMTPVQAAYAVVNKTTISGDCSPIMRTLIEQCWSLHPEKRPEFWQIVKTLEQFESSVADDETLNLVQNSMLHHKKGFLYWIQKLGSAHQNATLKPKSVS</sequence>
<dbReference type="SUPFAM" id="SSF56112">
    <property type="entry name" value="Protein kinase-like (PK-like)"/>
    <property type="match status" value="1"/>
</dbReference>
<proteinExistence type="predicted"/>
<feature type="domain" description="Serine-threonine/tyrosine-protein kinase catalytic" evidence="1">
    <location>
        <begin position="3"/>
        <end position="59"/>
    </location>
</feature>
<reference evidence="2 3" key="1">
    <citation type="journal article" date="2014" name="Nat. Genet.">
        <title>Genome sequence of the hot pepper provides insights into the evolution of pungency in Capsicum species.</title>
        <authorList>
            <person name="Kim S."/>
            <person name="Park M."/>
            <person name="Yeom S.I."/>
            <person name="Kim Y.M."/>
            <person name="Lee J.M."/>
            <person name="Lee H.A."/>
            <person name="Seo E."/>
            <person name="Choi J."/>
            <person name="Cheong K."/>
            <person name="Kim K.T."/>
            <person name="Jung K."/>
            <person name="Lee G.W."/>
            <person name="Oh S.K."/>
            <person name="Bae C."/>
            <person name="Kim S.B."/>
            <person name="Lee H.Y."/>
            <person name="Kim S.Y."/>
            <person name="Kim M.S."/>
            <person name="Kang B.C."/>
            <person name="Jo Y.D."/>
            <person name="Yang H.B."/>
            <person name="Jeong H.J."/>
            <person name="Kang W.H."/>
            <person name="Kwon J.K."/>
            <person name="Shin C."/>
            <person name="Lim J.Y."/>
            <person name="Park J.H."/>
            <person name="Huh J.H."/>
            <person name="Kim J.S."/>
            <person name="Kim B.D."/>
            <person name="Cohen O."/>
            <person name="Paran I."/>
            <person name="Suh M.C."/>
            <person name="Lee S.B."/>
            <person name="Kim Y.K."/>
            <person name="Shin Y."/>
            <person name="Noh S.J."/>
            <person name="Park J."/>
            <person name="Seo Y.S."/>
            <person name="Kwon S.Y."/>
            <person name="Kim H.A."/>
            <person name="Park J.M."/>
            <person name="Kim H.J."/>
            <person name="Choi S.B."/>
            <person name="Bosland P.W."/>
            <person name="Reeves G."/>
            <person name="Jo S.H."/>
            <person name="Lee B.W."/>
            <person name="Cho H.T."/>
            <person name="Choi H.S."/>
            <person name="Lee M.S."/>
            <person name="Yu Y."/>
            <person name="Do Choi Y."/>
            <person name="Park B.S."/>
            <person name="van Deynze A."/>
            <person name="Ashrafi H."/>
            <person name="Hill T."/>
            <person name="Kim W.T."/>
            <person name="Pai H.S."/>
            <person name="Ahn H.K."/>
            <person name="Yeam I."/>
            <person name="Giovannoni J.J."/>
            <person name="Rose J.K."/>
            <person name="Sorensen I."/>
            <person name="Lee S.J."/>
            <person name="Kim R.W."/>
            <person name="Choi I.Y."/>
            <person name="Choi B.S."/>
            <person name="Lim J.S."/>
            <person name="Lee Y.H."/>
            <person name="Choi D."/>
        </authorList>
    </citation>
    <scope>NUCLEOTIDE SEQUENCE [LARGE SCALE GENOMIC DNA]</scope>
    <source>
        <strain evidence="3">cv. CM334</strain>
    </source>
</reference>
<dbReference type="InterPro" id="IPR001245">
    <property type="entry name" value="Ser-Thr/Tyr_kinase_cat_dom"/>
</dbReference>
<keyword evidence="3" id="KW-1185">Reference proteome</keyword>
<dbReference type="InterPro" id="IPR011009">
    <property type="entry name" value="Kinase-like_dom_sf"/>
</dbReference>
<evidence type="ECO:0000259" key="1">
    <source>
        <dbReference type="Pfam" id="PF07714"/>
    </source>
</evidence>
<dbReference type="InterPro" id="IPR051681">
    <property type="entry name" value="Ser/Thr_Kinases-Pseudokinases"/>
</dbReference>
<dbReference type="GO" id="GO:0004672">
    <property type="term" value="F:protein kinase activity"/>
    <property type="evidence" value="ECO:0007669"/>
    <property type="project" value="InterPro"/>
</dbReference>
<reference evidence="2 3" key="2">
    <citation type="journal article" date="2017" name="Genome Biol.">
        <title>New reference genome sequences of hot pepper reveal the massive evolution of plant disease-resistance genes by retroduplication.</title>
        <authorList>
            <person name="Kim S."/>
            <person name="Park J."/>
            <person name="Yeom S.I."/>
            <person name="Kim Y.M."/>
            <person name="Seo E."/>
            <person name="Kim K.T."/>
            <person name="Kim M.S."/>
            <person name="Lee J.M."/>
            <person name="Cheong K."/>
            <person name="Shin H.S."/>
            <person name="Kim S.B."/>
            <person name="Han K."/>
            <person name="Lee J."/>
            <person name="Park M."/>
            <person name="Lee H.A."/>
            <person name="Lee H.Y."/>
            <person name="Lee Y."/>
            <person name="Oh S."/>
            <person name="Lee J.H."/>
            <person name="Choi E."/>
            <person name="Choi E."/>
            <person name="Lee S.E."/>
            <person name="Jeon J."/>
            <person name="Kim H."/>
            <person name="Choi G."/>
            <person name="Song H."/>
            <person name="Lee J."/>
            <person name="Lee S.C."/>
            <person name="Kwon J.K."/>
            <person name="Lee H.Y."/>
            <person name="Koo N."/>
            <person name="Hong Y."/>
            <person name="Kim R.W."/>
            <person name="Kang W.H."/>
            <person name="Huh J.H."/>
            <person name="Kang B.C."/>
            <person name="Yang T.J."/>
            <person name="Lee Y.H."/>
            <person name="Bennetzen J.L."/>
            <person name="Choi D."/>
        </authorList>
    </citation>
    <scope>NUCLEOTIDE SEQUENCE [LARGE SCALE GENOMIC DNA]</scope>
    <source>
        <strain evidence="3">cv. CM334</strain>
    </source>
</reference>
<comment type="caution">
    <text evidence="2">The sequence shown here is derived from an EMBL/GenBank/DDBJ whole genome shotgun (WGS) entry which is preliminary data.</text>
</comment>
<dbReference type="Gene3D" id="1.10.510.10">
    <property type="entry name" value="Transferase(Phosphotransferase) domain 1"/>
    <property type="match status" value="1"/>
</dbReference>
<accession>A0A2G2Z2D2</accession>
<evidence type="ECO:0000313" key="3">
    <source>
        <dbReference type="Proteomes" id="UP000222542"/>
    </source>
</evidence>
<dbReference type="PANTHER" id="PTHR44329">
    <property type="entry name" value="SERINE/THREONINE-PROTEIN KINASE TNNI3K-RELATED"/>
    <property type="match status" value="1"/>
</dbReference>
<dbReference type="PANTHER" id="PTHR44329:SF257">
    <property type="entry name" value="SERINE_THREONINE-PROTEIN KINASE HT1-LIKE"/>
    <property type="match status" value="1"/>
</dbReference>
<dbReference type="EMBL" id="AYRZ02000007">
    <property type="protein sequence ID" value="PHT76139.1"/>
    <property type="molecule type" value="Genomic_DNA"/>
</dbReference>
<dbReference type="Proteomes" id="UP000222542">
    <property type="component" value="Unassembled WGS sequence"/>
</dbReference>
<evidence type="ECO:0000313" key="2">
    <source>
        <dbReference type="EMBL" id="PHT76139.1"/>
    </source>
</evidence>
<organism evidence="2 3">
    <name type="scientific">Capsicum annuum</name>
    <name type="common">Capsicum pepper</name>
    <dbReference type="NCBI Taxonomy" id="4072"/>
    <lineage>
        <taxon>Eukaryota</taxon>
        <taxon>Viridiplantae</taxon>
        <taxon>Streptophyta</taxon>
        <taxon>Embryophyta</taxon>
        <taxon>Tracheophyta</taxon>
        <taxon>Spermatophyta</taxon>
        <taxon>Magnoliopsida</taxon>
        <taxon>eudicotyledons</taxon>
        <taxon>Gunneridae</taxon>
        <taxon>Pentapetalae</taxon>
        <taxon>asterids</taxon>
        <taxon>lamiids</taxon>
        <taxon>Solanales</taxon>
        <taxon>Solanaceae</taxon>
        <taxon>Solanoideae</taxon>
        <taxon>Capsiceae</taxon>
        <taxon>Capsicum</taxon>
    </lineage>
</organism>
<gene>
    <name evidence="2" type="ORF">T459_19661</name>
</gene>
<dbReference type="Pfam" id="PF07714">
    <property type="entry name" value="PK_Tyr_Ser-Thr"/>
    <property type="match status" value="1"/>
</dbReference>
<name>A0A2G2Z2D2_CAPAN</name>
<dbReference type="AlphaFoldDB" id="A0A2G2Z2D2"/>